<evidence type="ECO:0008006" key="6">
    <source>
        <dbReference type="Google" id="ProtNLM"/>
    </source>
</evidence>
<dbReference type="Proteomes" id="UP000178656">
    <property type="component" value="Unassembled WGS sequence"/>
</dbReference>
<dbReference type="GO" id="GO:0046872">
    <property type="term" value="F:metal ion binding"/>
    <property type="evidence" value="ECO:0007669"/>
    <property type="project" value="UniProtKB-KW"/>
</dbReference>
<name>A0A1F5T7F1_9BACT</name>
<keyword evidence="1" id="KW-0479">Metal-binding</keyword>
<dbReference type="Gene3D" id="3.40.50.1000">
    <property type="entry name" value="HAD superfamily/HAD-like"/>
    <property type="match status" value="1"/>
</dbReference>
<dbReference type="InterPro" id="IPR023214">
    <property type="entry name" value="HAD_sf"/>
</dbReference>
<sequence length="228" mass="26728">MSYRGLLFLDIDGTFFRWSLFLYLVDKMIDAGVFNETIRKHFIAEERLWRERKGSYDDYLLKVIQIFEARIAGVFVADFELLGREMVTEFKDQVYRYTRDLIKQKIKDGWYIVAISCSPEEAVKPFAAAWGIHEAFASEIEKVGGRFTAMRHVPRDKAKIAQEIMRRSEFMDIPKENIWGVGDSEGDINFLEIVGKPICFNPTFPLYQEAKKRGWKVVVERKNVVYEL</sequence>
<dbReference type="PANTHER" id="PTHR43344">
    <property type="entry name" value="PHOSPHOSERINE PHOSPHATASE"/>
    <property type="match status" value="1"/>
</dbReference>
<dbReference type="NCBIfam" id="TIGR01488">
    <property type="entry name" value="HAD-SF-IB"/>
    <property type="match status" value="1"/>
</dbReference>
<comment type="caution">
    <text evidence="4">The sequence shown here is derived from an EMBL/GenBank/DDBJ whole genome shotgun (WGS) entry which is preliminary data.</text>
</comment>
<dbReference type="SUPFAM" id="SSF56784">
    <property type="entry name" value="HAD-like"/>
    <property type="match status" value="1"/>
</dbReference>
<dbReference type="EMBL" id="MFGM01000066">
    <property type="protein sequence ID" value="OGF34888.1"/>
    <property type="molecule type" value="Genomic_DNA"/>
</dbReference>
<proteinExistence type="predicted"/>
<keyword evidence="2" id="KW-0378">Hydrolase</keyword>
<evidence type="ECO:0000256" key="1">
    <source>
        <dbReference type="ARBA" id="ARBA00022723"/>
    </source>
</evidence>
<evidence type="ECO:0000313" key="5">
    <source>
        <dbReference type="Proteomes" id="UP000178656"/>
    </source>
</evidence>
<keyword evidence="3" id="KW-0460">Magnesium</keyword>
<dbReference type="Pfam" id="PF12710">
    <property type="entry name" value="HAD"/>
    <property type="match status" value="1"/>
</dbReference>
<evidence type="ECO:0000256" key="3">
    <source>
        <dbReference type="ARBA" id="ARBA00022842"/>
    </source>
</evidence>
<reference evidence="4 5" key="1">
    <citation type="journal article" date="2016" name="Nat. Commun.">
        <title>Thousands of microbial genomes shed light on interconnected biogeochemical processes in an aquifer system.</title>
        <authorList>
            <person name="Anantharaman K."/>
            <person name="Brown C.T."/>
            <person name="Hug L.A."/>
            <person name="Sharon I."/>
            <person name="Castelle C.J."/>
            <person name="Probst A.J."/>
            <person name="Thomas B.C."/>
            <person name="Singh A."/>
            <person name="Wilkins M.J."/>
            <person name="Karaoz U."/>
            <person name="Brodie E.L."/>
            <person name="Williams K.H."/>
            <person name="Hubbard S.S."/>
            <person name="Banfield J.F."/>
        </authorList>
    </citation>
    <scope>NUCLEOTIDE SEQUENCE [LARGE SCALE GENOMIC DNA]</scope>
</reference>
<evidence type="ECO:0000313" key="4">
    <source>
        <dbReference type="EMBL" id="OGF34888.1"/>
    </source>
</evidence>
<protein>
    <recommendedName>
        <fullName evidence="6">Haloacid dehalogenase</fullName>
    </recommendedName>
</protein>
<dbReference type="GO" id="GO:0016787">
    <property type="term" value="F:hydrolase activity"/>
    <property type="evidence" value="ECO:0007669"/>
    <property type="project" value="UniProtKB-KW"/>
</dbReference>
<dbReference type="Gene3D" id="1.20.1440.100">
    <property type="entry name" value="SG protein - dephosphorylation function"/>
    <property type="match status" value="1"/>
</dbReference>
<accession>A0A1F5T7F1</accession>
<organism evidence="4 5">
    <name type="scientific">Candidatus Falkowbacteria bacterium RIFOXYC2_FULL_48_21</name>
    <dbReference type="NCBI Taxonomy" id="1798005"/>
    <lineage>
        <taxon>Bacteria</taxon>
        <taxon>Candidatus Falkowiibacteriota</taxon>
    </lineage>
</organism>
<dbReference type="InterPro" id="IPR036412">
    <property type="entry name" value="HAD-like_sf"/>
</dbReference>
<evidence type="ECO:0000256" key="2">
    <source>
        <dbReference type="ARBA" id="ARBA00022801"/>
    </source>
</evidence>
<gene>
    <name evidence="4" type="ORF">A2482_04975</name>
</gene>
<dbReference type="InterPro" id="IPR050582">
    <property type="entry name" value="HAD-like_SerB"/>
</dbReference>
<dbReference type="AlphaFoldDB" id="A0A1F5T7F1"/>
<dbReference type="PANTHER" id="PTHR43344:SF13">
    <property type="entry name" value="PHOSPHATASE RV3661-RELATED"/>
    <property type="match status" value="1"/>
</dbReference>